<evidence type="ECO:0000313" key="3">
    <source>
        <dbReference type="Proteomes" id="UP001266305"/>
    </source>
</evidence>
<accession>A0ABQ9TB16</accession>
<proteinExistence type="predicted"/>
<dbReference type="GO" id="GO:0016787">
    <property type="term" value="F:hydrolase activity"/>
    <property type="evidence" value="ECO:0007669"/>
    <property type="project" value="UniProtKB-KW"/>
</dbReference>
<dbReference type="Proteomes" id="UP001266305">
    <property type="component" value="Unassembled WGS sequence"/>
</dbReference>
<sequence length="293" mass="31445">MCGREDGGSGGSSVSSWRNADPIEMCRHDFSPDELNKFFVTPQSSVELPPYSGTVLCGTQAVDQLPDGQEYQRIEFGVNEVIEPSDTLPRTPNYSISSTLNPQAPEFILGCTPSKMTPDGITKEASYGSIDCQYPGSALALDGDTNVEVEILENDGVSGGLGQRECKKKKKWPPGYYSYLKDGGNDGISTEALVNGHASSAVPNSVSTEDAEFMGDMLPSVMPRTCNSPQNATDSVSDTVPDSPFPGALSSDTRTAGQLGGAPGADFWSLMLPCRGWQRHPVKESWGSDLHWY</sequence>
<organism evidence="2 3">
    <name type="scientific">Saguinus oedipus</name>
    <name type="common">Cotton-top tamarin</name>
    <name type="synonym">Oedipomidas oedipus</name>
    <dbReference type="NCBI Taxonomy" id="9490"/>
    <lineage>
        <taxon>Eukaryota</taxon>
        <taxon>Metazoa</taxon>
        <taxon>Chordata</taxon>
        <taxon>Craniata</taxon>
        <taxon>Vertebrata</taxon>
        <taxon>Euteleostomi</taxon>
        <taxon>Mammalia</taxon>
        <taxon>Eutheria</taxon>
        <taxon>Euarchontoglires</taxon>
        <taxon>Primates</taxon>
        <taxon>Haplorrhini</taxon>
        <taxon>Platyrrhini</taxon>
        <taxon>Cebidae</taxon>
        <taxon>Callitrichinae</taxon>
        <taxon>Saguinus</taxon>
    </lineage>
</organism>
<reference evidence="2 3" key="1">
    <citation type="submission" date="2023-05" db="EMBL/GenBank/DDBJ databases">
        <title>B98-5 Cell Line De Novo Hybrid Assembly: An Optical Mapping Approach.</title>
        <authorList>
            <person name="Kananen K."/>
            <person name="Auerbach J.A."/>
            <person name="Kautto E."/>
            <person name="Blachly J.S."/>
        </authorList>
    </citation>
    <scope>NUCLEOTIDE SEQUENCE [LARGE SCALE GENOMIC DNA]</scope>
    <source>
        <strain evidence="2">B95-8</strain>
        <tissue evidence="2">Cell line</tissue>
    </source>
</reference>
<comment type="caution">
    <text evidence="2">The sequence shown here is derived from an EMBL/GenBank/DDBJ whole genome shotgun (WGS) entry which is preliminary data.</text>
</comment>
<keyword evidence="2" id="KW-0378">Hydrolase</keyword>
<dbReference type="EMBL" id="JASSZA010000049">
    <property type="protein sequence ID" value="KAK2081942.1"/>
    <property type="molecule type" value="Genomic_DNA"/>
</dbReference>
<feature type="compositionally biased region" description="Polar residues" evidence="1">
    <location>
        <begin position="225"/>
        <end position="240"/>
    </location>
</feature>
<gene>
    <name evidence="2" type="primary">USP10_6</name>
    <name evidence="2" type="ORF">P7K49_040079</name>
</gene>
<dbReference type="InterPro" id="IPR009818">
    <property type="entry name" value="PAM2_motif"/>
</dbReference>
<dbReference type="Pfam" id="PF07145">
    <property type="entry name" value="PAM2"/>
    <property type="match status" value="1"/>
</dbReference>
<evidence type="ECO:0000313" key="2">
    <source>
        <dbReference type="EMBL" id="KAK2081942.1"/>
    </source>
</evidence>
<evidence type="ECO:0000256" key="1">
    <source>
        <dbReference type="SAM" id="MobiDB-lite"/>
    </source>
</evidence>
<name>A0ABQ9TB16_SAGOE</name>
<keyword evidence="3" id="KW-1185">Reference proteome</keyword>
<protein>
    <submittedName>
        <fullName evidence="2">Ubiquitin carboxyl-terminal hydrolase 10</fullName>
    </submittedName>
</protein>
<feature type="region of interest" description="Disordered" evidence="1">
    <location>
        <begin position="225"/>
        <end position="258"/>
    </location>
</feature>